<dbReference type="PANTHER" id="PTHR46704:SF9">
    <property type="entry name" value="BHLH DOMAIN-CONTAINING PROTEIN"/>
    <property type="match status" value="1"/>
</dbReference>
<name>A0A9Q0YNI0_HOLLE</name>
<comment type="subcellular location">
    <subcellularLocation>
        <location evidence="1">Nucleus</location>
    </subcellularLocation>
</comment>
<gene>
    <name evidence="6" type="ORF">HOLleu_33293</name>
</gene>
<dbReference type="PROSITE" id="PS51634">
    <property type="entry name" value="CRC"/>
    <property type="match status" value="1"/>
</dbReference>
<dbReference type="OrthoDB" id="5969818at2759"/>
<evidence type="ECO:0000256" key="1">
    <source>
        <dbReference type="ARBA" id="ARBA00004123"/>
    </source>
</evidence>
<evidence type="ECO:0000313" key="6">
    <source>
        <dbReference type="EMBL" id="KAJ8025672.1"/>
    </source>
</evidence>
<feature type="domain" description="CRC" evidence="5">
    <location>
        <begin position="565"/>
        <end position="619"/>
    </location>
</feature>
<evidence type="ECO:0000256" key="4">
    <source>
        <dbReference type="SAM" id="MobiDB-lite"/>
    </source>
</evidence>
<feature type="region of interest" description="Disordered" evidence="4">
    <location>
        <begin position="1"/>
        <end position="24"/>
    </location>
</feature>
<accession>A0A9Q0YNI0</accession>
<evidence type="ECO:0000256" key="2">
    <source>
        <dbReference type="ARBA" id="ARBA00007267"/>
    </source>
</evidence>
<proteinExistence type="inferred from homology"/>
<dbReference type="EMBL" id="JAIZAY010000017">
    <property type="protein sequence ID" value="KAJ8025672.1"/>
    <property type="molecule type" value="Genomic_DNA"/>
</dbReference>
<dbReference type="InterPro" id="IPR005172">
    <property type="entry name" value="CRC"/>
</dbReference>
<dbReference type="AlphaFoldDB" id="A0A9Q0YNI0"/>
<comment type="similarity">
    <text evidence="2">Belongs to the lin-54 family.</text>
</comment>
<protein>
    <recommendedName>
        <fullName evidence="5">CRC domain-containing protein</fullName>
    </recommendedName>
</protein>
<evidence type="ECO:0000256" key="3">
    <source>
        <dbReference type="ARBA" id="ARBA00023242"/>
    </source>
</evidence>
<organism evidence="6 7">
    <name type="scientific">Holothuria leucospilota</name>
    <name type="common">Black long sea cucumber</name>
    <name type="synonym">Mertensiothuria leucospilota</name>
    <dbReference type="NCBI Taxonomy" id="206669"/>
    <lineage>
        <taxon>Eukaryota</taxon>
        <taxon>Metazoa</taxon>
        <taxon>Echinodermata</taxon>
        <taxon>Eleutherozoa</taxon>
        <taxon>Echinozoa</taxon>
        <taxon>Holothuroidea</taxon>
        <taxon>Aspidochirotacea</taxon>
        <taxon>Aspidochirotida</taxon>
        <taxon>Holothuriidae</taxon>
        <taxon>Holothuria</taxon>
    </lineage>
</organism>
<feature type="compositionally biased region" description="Basic and acidic residues" evidence="4">
    <location>
        <begin position="9"/>
        <end position="24"/>
    </location>
</feature>
<dbReference type="Pfam" id="PF03638">
    <property type="entry name" value="TCR"/>
    <property type="match status" value="1"/>
</dbReference>
<reference evidence="6" key="1">
    <citation type="submission" date="2021-10" db="EMBL/GenBank/DDBJ databases">
        <title>Tropical sea cucumber genome reveals ecological adaptation and Cuvierian tubules defense mechanism.</title>
        <authorList>
            <person name="Chen T."/>
        </authorList>
    </citation>
    <scope>NUCLEOTIDE SEQUENCE</scope>
    <source>
        <strain evidence="6">Nanhai2018</strain>
        <tissue evidence="6">Muscle</tissue>
    </source>
</reference>
<comment type="caution">
    <text evidence="6">The sequence shown here is derived from an EMBL/GenBank/DDBJ whole genome shotgun (WGS) entry which is preliminary data.</text>
</comment>
<keyword evidence="7" id="KW-1185">Reference proteome</keyword>
<dbReference type="PANTHER" id="PTHR46704">
    <property type="entry name" value="CXC DOMAIN-CONTAINING PROTEIN-RELATED"/>
    <property type="match status" value="1"/>
</dbReference>
<sequence>MAGKFAQSRKKDLDRTRSCKDEEHTKSVMATVGSMINPFELGRQELVNISSGVVAPDNVCTDLLSAEELGEIAVKAYCKDRLQKGDKDVFSTIPRQNLKSFLSMAKKVKSKQKGKEIVLKSDRNLFARLLLIGSSRQIDTKEMLSYSLGIFPLSIATCEGNLVKTNKAKMMNYLEEKADSPLYVETPPMEATWVIDGMALLQQLKNLPATFGLLAGHVLDILLKLAKSNNSTCLHFVTDRYLDHSIKSAEREKRSSGGTEIFRIYSDDQNVPKQWKKFLSASTNKESLINYFFQKWSSGDLNLHGVTIFIAHGKDCHQICPAQCGVACNLVQALQCSHEEADTRIFLHCSYASSNDKCNNIIIKSPDTDVMIIAVAMCSKLSAKLFFSTGVGNKKRILNVAQVADNNGEDMCSALIGFHVFTGCDSVSSFYGKGKSKSLKVLNSRPEFCKAFSSLGETFDVSNELSNLLESFVCCLFGQPVCTDVNQARLHLFKLDVRSETGMPPNQDALQKHILRANYQAAIHKACMEQYPEIPPPVNHGWKLVDNNLVIDWMDRPPAPDSILEFVQCGCKKSKCQQRNCSCVQNGLPCTDLCHCSNCENKFVSDEMEDEVDTDEEVI</sequence>
<evidence type="ECO:0000313" key="7">
    <source>
        <dbReference type="Proteomes" id="UP001152320"/>
    </source>
</evidence>
<dbReference type="GO" id="GO:0005634">
    <property type="term" value="C:nucleus"/>
    <property type="evidence" value="ECO:0007669"/>
    <property type="project" value="UniProtKB-SubCell"/>
</dbReference>
<evidence type="ECO:0000259" key="5">
    <source>
        <dbReference type="PROSITE" id="PS51634"/>
    </source>
</evidence>
<keyword evidence="3" id="KW-0539">Nucleus</keyword>
<dbReference type="SMART" id="SM01114">
    <property type="entry name" value="CXC"/>
    <property type="match status" value="1"/>
</dbReference>
<dbReference type="Proteomes" id="UP001152320">
    <property type="component" value="Chromosome 17"/>
</dbReference>
<dbReference type="InterPro" id="IPR033467">
    <property type="entry name" value="Tesmin/TSO1-like_CXC"/>
</dbReference>